<feature type="domain" description="Transcription regulator PadR N-terminal" evidence="2">
    <location>
        <begin position="65"/>
        <end position="135"/>
    </location>
</feature>
<evidence type="ECO:0000259" key="2">
    <source>
        <dbReference type="Pfam" id="PF03551"/>
    </source>
</evidence>
<organism evidence="3 4">
    <name type="scientific">Stakelama pacifica</name>
    <dbReference type="NCBI Taxonomy" id="517720"/>
    <lineage>
        <taxon>Bacteria</taxon>
        <taxon>Pseudomonadati</taxon>
        <taxon>Pseudomonadota</taxon>
        <taxon>Alphaproteobacteria</taxon>
        <taxon>Sphingomonadales</taxon>
        <taxon>Sphingomonadaceae</taxon>
        <taxon>Stakelama</taxon>
    </lineage>
</organism>
<evidence type="ECO:0000313" key="4">
    <source>
        <dbReference type="Proteomes" id="UP000295493"/>
    </source>
</evidence>
<dbReference type="Proteomes" id="UP000295493">
    <property type="component" value="Unassembled WGS sequence"/>
</dbReference>
<comment type="caution">
    <text evidence="3">The sequence shown here is derived from an EMBL/GenBank/DDBJ whole genome shotgun (WGS) entry which is preliminary data.</text>
</comment>
<gene>
    <name evidence="3" type="ORF">EV664_11044</name>
</gene>
<dbReference type="RefSeq" id="WP_373287520.1">
    <property type="nucleotide sequence ID" value="NZ_BMLU01000010.1"/>
</dbReference>
<dbReference type="InterPro" id="IPR036388">
    <property type="entry name" value="WH-like_DNA-bd_sf"/>
</dbReference>
<feature type="compositionally biased region" description="Basic and acidic residues" evidence="1">
    <location>
        <begin position="16"/>
        <end position="26"/>
    </location>
</feature>
<protein>
    <submittedName>
        <fullName evidence="3">PadR family transcriptional regulator</fullName>
    </submittedName>
</protein>
<dbReference type="EMBL" id="SNWD01000010">
    <property type="protein sequence ID" value="TDN80251.1"/>
    <property type="molecule type" value="Genomic_DNA"/>
</dbReference>
<feature type="region of interest" description="Disordered" evidence="1">
    <location>
        <begin position="14"/>
        <end position="52"/>
    </location>
</feature>
<dbReference type="Gene3D" id="1.10.10.10">
    <property type="entry name" value="Winged helix-like DNA-binding domain superfamily/Winged helix DNA-binding domain"/>
    <property type="match status" value="1"/>
</dbReference>
<dbReference type="InterPro" id="IPR036390">
    <property type="entry name" value="WH_DNA-bd_sf"/>
</dbReference>
<dbReference type="Pfam" id="PF03551">
    <property type="entry name" value="PadR"/>
    <property type="match status" value="1"/>
</dbReference>
<proteinExistence type="predicted"/>
<dbReference type="AlphaFoldDB" id="A0A4R6FFZ9"/>
<dbReference type="PANTHER" id="PTHR43252">
    <property type="entry name" value="TRANSCRIPTIONAL REGULATOR YQJI"/>
    <property type="match status" value="1"/>
</dbReference>
<dbReference type="PANTHER" id="PTHR43252:SF7">
    <property type="entry name" value="TRANSCRIPTIONAL REGULATOR YQJI"/>
    <property type="match status" value="1"/>
</dbReference>
<sequence length="203" mass="21913">MRFGRGYDSWTGGFGHGHEGMGHDGMGRGGMGRRGMGHGPGHGRGMGRGGRGKRMFDSGELRLVVLALIAEQPRHGYDVIREIEERTGGAYAPSPGVVYPTITLLAEMDLIAEQESEGAKKIYGLTDAGAAHLKEQEEQVAALMERLRAIASVLARTDGGPVRRAMGNLRTVLQQRLSADVADETLHDVAEIIDEAARKIERL</sequence>
<dbReference type="InterPro" id="IPR005149">
    <property type="entry name" value="Tscrpt_reg_PadR_N"/>
</dbReference>
<keyword evidence="4" id="KW-1185">Reference proteome</keyword>
<dbReference type="SUPFAM" id="SSF46785">
    <property type="entry name" value="Winged helix' DNA-binding domain"/>
    <property type="match status" value="1"/>
</dbReference>
<reference evidence="3 4" key="1">
    <citation type="submission" date="2019-03" db="EMBL/GenBank/DDBJ databases">
        <title>Genomic Encyclopedia of Type Strains, Phase IV (KMG-IV): sequencing the most valuable type-strain genomes for metagenomic binning, comparative biology and taxonomic classification.</title>
        <authorList>
            <person name="Goeker M."/>
        </authorList>
    </citation>
    <scope>NUCLEOTIDE SEQUENCE [LARGE SCALE GENOMIC DNA]</scope>
    <source>
        <strain evidence="3 4">DSM 25059</strain>
    </source>
</reference>
<feature type="compositionally biased region" description="Gly residues" evidence="1">
    <location>
        <begin position="27"/>
        <end position="49"/>
    </location>
</feature>
<evidence type="ECO:0000313" key="3">
    <source>
        <dbReference type="EMBL" id="TDN80251.1"/>
    </source>
</evidence>
<accession>A0A4R6FFZ9</accession>
<name>A0A4R6FFZ9_9SPHN</name>
<evidence type="ECO:0000256" key="1">
    <source>
        <dbReference type="SAM" id="MobiDB-lite"/>
    </source>
</evidence>